<evidence type="ECO:0000313" key="2">
    <source>
        <dbReference type="Proteomes" id="UP000652219"/>
    </source>
</evidence>
<sequence>MHLELGRDHARTLLSIALCKGPSQLAGKRNVTTTYQGTRMPARPAPHGFATSVAVAVRENQYQQEGEVIAQSFELKVVHLSENSVCLRLSRTVVDGDFRNTIIYLQITPDHLDSLRFKFCQSGDHNVRQRLGGKSDLIRLRFQLRSSIHAQVIGPKDFPDYKGLDSPAQSTFDLVDSLATSSFFLYLPANNTLSKKKLNSWVTAVAKFPSLKGEELSSYQRAVGLDRLYSGKGGKVIVTSNRD</sequence>
<dbReference type="EMBL" id="WIGN01000937">
    <property type="protein sequence ID" value="KAF6782118.1"/>
    <property type="molecule type" value="Genomic_DNA"/>
</dbReference>
<proteinExistence type="predicted"/>
<organism evidence="1 2">
    <name type="scientific">Colletotrichum sojae</name>
    <dbReference type="NCBI Taxonomy" id="2175907"/>
    <lineage>
        <taxon>Eukaryota</taxon>
        <taxon>Fungi</taxon>
        <taxon>Dikarya</taxon>
        <taxon>Ascomycota</taxon>
        <taxon>Pezizomycotina</taxon>
        <taxon>Sordariomycetes</taxon>
        <taxon>Hypocreomycetidae</taxon>
        <taxon>Glomerellales</taxon>
        <taxon>Glomerellaceae</taxon>
        <taxon>Colletotrichum</taxon>
        <taxon>Colletotrichum orchidearum species complex</taxon>
    </lineage>
</organism>
<feature type="non-terminal residue" evidence="1">
    <location>
        <position position="1"/>
    </location>
</feature>
<dbReference type="Proteomes" id="UP000652219">
    <property type="component" value="Unassembled WGS sequence"/>
</dbReference>
<name>A0A8H6ILP6_9PEZI</name>
<comment type="caution">
    <text evidence="1">The sequence shown here is derived from an EMBL/GenBank/DDBJ whole genome shotgun (WGS) entry which is preliminary data.</text>
</comment>
<protein>
    <submittedName>
        <fullName evidence="1">Uncharacterized protein</fullName>
    </submittedName>
</protein>
<accession>A0A8H6ILP6</accession>
<dbReference type="AlphaFoldDB" id="A0A8H6ILP6"/>
<reference evidence="1 2" key="1">
    <citation type="journal article" date="2020" name="Phytopathology">
        <title>Genome Sequence Resources of Colletotrichum truncatum, C. plurivorum, C. musicola, and C. sojae: Four Species Pathogenic to Soybean (Glycine max).</title>
        <authorList>
            <person name="Rogerio F."/>
            <person name="Boufleur T.R."/>
            <person name="Ciampi-Guillardi M."/>
            <person name="Sukno S.A."/>
            <person name="Thon M.R."/>
            <person name="Massola Junior N.S."/>
            <person name="Baroncelli R."/>
        </authorList>
    </citation>
    <scope>NUCLEOTIDE SEQUENCE [LARGE SCALE GENOMIC DNA]</scope>
    <source>
        <strain evidence="1 2">LFN0009</strain>
    </source>
</reference>
<gene>
    <name evidence="1" type="ORF">CSOJ01_16028</name>
</gene>
<evidence type="ECO:0000313" key="1">
    <source>
        <dbReference type="EMBL" id="KAF6782118.1"/>
    </source>
</evidence>
<keyword evidence="2" id="KW-1185">Reference proteome</keyword>